<organism evidence="2 3">
    <name type="scientific">Poritiphilus flavus</name>
    <dbReference type="NCBI Taxonomy" id="2697053"/>
    <lineage>
        <taxon>Bacteria</taxon>
        <taxon>Pseudomonadati</taxon>
        <taxon>Bacteroidota</taxon>
        <taxon>Flavobacteriia</taxon>
        <taxon>Flavobacteriales</taxon>
        <taxon>Flavobacteriaceae</taxon>
        <taxon>Poritiphilus</taxon>
    </lineage>
</organism>
<evidence type="ECO:0000313" key="3">
    <source>
        <dbReference type="Proteomes" id="UP000475249"/>
    </source>
</evidence>
<dbReference type="AlphaFoldDB" id="A0A6L9EGR3"/>
<gene>
    <name evidence="2" type="ORF">GTQ38_17790</name>
</gene>
<evidence type="ECO:0000256" key="1">
    <source>
        <dbReference type="SAM" id="Phobius"/>
    </source>
</evidence>
<keyword evidence="3" id="KW-1185">Reference proteome</keyword>
<dbReference type="RefSeq" id="WP_161436914.1">
    <property type="nucleotide sequence ID" value="NZ_WXYO01000008.1"/>
</dbReference>
<feature type="transmembrane region" description="Helical" evidence="1">
    <location>
        <begin position="12"/>
        <end position="34"/>
    </location>
</feature>
<keyword evidence="1" id="KW-0472">Membrane</keyword>
<accession>A0A6L9EGR3</accession>
<comment type="caution">
    <text evidence="2">The sequence shown here is derived from an EMBL/GenBank/DDBJ whole genome shotgun (WGS) entry which is preliminary data.</text>
</comment>
<protein>
    <submittedName>
        <fullName evidence="2">Uncharacterized protein</fullName>
    </submittedName>
</protein>
<dbReference type="Proteomes" id="UP000475249">
    <property type="component" value="Unassembled WGS sequence"/>
</dbReference>
<reference evidence="2 3" key="1">
    <citation type="submission" date="2020-01" db="EMBL/GenBank/DDBJ databases">
        <title>Bacteria diversity of Porities sp.</title>
        <authorList>
            <person name="Wang G."/>
        </authorList>
    </citation>
    <scope>NUCLEOTIDE SEQUENCE [LARGE SCALE GENOMIC DNA]</scope>
    <source>
        <strain evidence="2 3">R33</strain>
    </source>
</reference>
<proteinExistence type="predicted"/>
<name>A0A6L9EGR3_9FLAO</name>
<dbReference type="EMBL" id="WXYO01000008">
    <property type="protein sequence ID" value="NAS13871.1"/>
    <property type="molecule type" value="Genomic_DNA"/>
</dbReference>
<evidence type="ECO:0000313" key="2">
    <source>
        <dbReference type="EMBL" id="NAS13871.1"/>
    </source>
</evidence>
<keyword evidence="1" id="KW-1133">Transmembrane helix</keyword>
<sequence length="316" mass="36735">MEEIKKVQKWIYANMVWLLIIVAFLLFILSKIGVFSINVNLLLEKLSFTVLSSGVFAAVLKSIQFTGIFKSVIEEIILGTDFIENRSEKNQQELWKATSKAIYKKKFPELSDLVENRILQTYLPTTKKHYNRDFVITINISEINDDFVISYTQTFKYDIVLDESVDESEIISKLSISQEDEESGFKNDIIFYTVNDKDVEPEEIDNDNKNYVVTKVPLISENGNRVFRIHKKVERRYSLKNENYKLIRMATFTKGIDVVISFPENVGVSFFNIGNVNFFEEEHVDVKNQISRSHRNDVILPFQGFGMSFELKNNVK</sequence>
<keyword evidence="1" id="KW-0812">Transmembrane</keyword>